<dbReference type="Gene3D" id="3.40.50.300">
    <property type="entry name" value="P-loop containing nucleotide triphosphate hydrolases"/>
    <property type="match status" value="1"/>
</dbReference>
<keyword evidence="6" id="KW-1278">Translocase</keyword>
<keyword evidence="3" id="KW-0547">Nucleotide-binding</keyword>
<evidence type="ECO:0000313" key="10">
    <source>
        <dbReference type="Proteomes" id="UP000664256"/>
    </source>
</evidence>
<keyword evidence="10" id="KW-1185">Reference proteome</keyword>
<dbReference type="PROSITE" id="PS00211">
    <property type="entry name" value="ABC_TRANSPORTER_1"/>
    <property type="match status" value="1"/>
</dbReference>
<evidence type="ECO:0000256" key="6">
    <source>
        <dbReference type="ARBA" id="ARBA00022967"/>
    </source>
</evidence>
<dbReference type="InterPro" id="IPR003439">
    <property type="entry name" value="ABC_transporter-like_ATP-bd"/>
</dbReference>
<keyword evidence="4 9" id="KW-0067">ATP-binding</keyword>
<evidence type="ECO:0000256" key="1">
    <source>
        <dbReference type="ARBA" id="ARBA00022448"/>
    </source>
</evidence>
<dbReference type="SMART" id="SM00382">
    <property type="entry name" value="AAA"/>
    <property type="match status" value="1"/>
</dbReference>
<sequence length="250" mass="27903">MIKFEDVQKVYPNGTVALKDINLEIQQGEFVAIIGLSGAGKSTLIRCINRMHDINSGTLLVNDVNVSQLKGKEIREFRKNIGMIFQSFNLVTRSTVLKNVLVSSVPDMPLWRRTLGIFPKEDKIRALEALDNVGILDKAYTRVDQLSGGQQQRVALARTLARKPGIILADEPVASLDPVTAKSVMEDLRRINREMNVSILLNIHHVELALEYCDRVIGIRQGEIVYDGPTDVVNQSILDEIYGKNQPVEA</sequence>
<gene>
    <name evidence="9" type="primary">phnC</name>
    <name evidence="9" type="ORF">JZO76_06660</name>
</gene>
<dbReference type="EMBL" id="JAFLVT010000008">
    <property type="protein sequence ID" value="MBO0449218.1"/>
    <property type="molecule type" value="Genomic_DNA"/>
</dbReference>
<evidence type="ECO:0000259" key="8">
    <source>
        <dbReference type="PROSITE" id="PS50893"/>
    </source>
</evidence>
<dbReference type="InterPro" id="IPR017871">
    <property type="entry name" value="ABC_transporter-like_CS"/>
</dbReference>
<name>A0ABS3H6Y3_9ENTE</name>
<dbReference type="Pfam" id="PF00005">
    <property type="entry name" value="ABC_tran"/>
    <property type="match status" value="1"/>
</dbReference>
<comment type="caution">
    <text evidence="9">The sequence shown here is derived from an EMBL/GenBank/DDBJ whole genome shotgun (WGS) entry which is preliminary data.</text>
</comment>
<dbReference type="NCBIfam" id="TIGR02315">
    <property type="entry name" value="ABC_phnC"/>
    <property type="match status" value="1"/>
</dbReference>
<dbReference type="InterPro" id="IPR050086">
    <property type="entry name" value="MetN_ABC_transporter-like"/>
</dbReference>
<dbReference type="PROSITE" id="PS50893">
    <property type="entry name" value="ABC_TRANSPORTER_2"/>
    <property type="match status" value="1"/>
</dbReference>
<accession>A0ABS3H6Y3</accession>
<keyword evidence="7" id="KW-0472">Membrane</keyword>
<reference evidence="9 10" key="1">
    <citation type="submission" date="2021-03" db="EMBL/GenBank/DDBJ databases">
        <title>Enterococcal diversity collection.</title>
        <authorList>
            <person name="Gilmore M.S."/>
            <person name="Schwartzman J."/>
            <person name="Van Tyne D."/>
            <person name="Martin M."/>
            <person name="Earl A.M."/>
            <person name="Manson A.L."/>
            <person name="Straub T."/>
            <person name="Salamzade R."/>
            <person name="Saavedra J."/>
            <person name="Lebreton F."/>
            <person name="Prichula J."/>
            <person name="Schaufler K."/>
            <person name="Gaca A."/>
            <person name="Sgardioli B."/>
            <person name="Wagenaar J."/>
            <person name="Strong T."/>
        </authorList>
    </citation>
    <scope>NUCLEOTIDE SEQUENCE [LARGE SCALE GENOMIC DNA]</scope>
    <source>
        <strain evidence="9 10">MJM12</strain>
    </source>
</reference>
<dbReference type="Proteomes" id="UP000664256">
    <property type="component" value="Unassembled WGS sequence"/>
</dbReference>
<evidence type="ECO:0000256" key="3">
    <source>
        <dbReference type="ARBA" id="ARBA00022741"/>
    </source>
</evidence>
<evidence type="ECO:0000313" key="9">
    <source>
        <dbReference type="EMBL" id="MBO0449218.1"/>
    </source>
</evidence>
<proteinExistence type="predicted"/>
<evidence type="ECO:0000256" key="2">
    <source>
        <dbReference type="ARBA" id="ARBA00022475"/>
    </source>
</evidence>
<dbReference type="InterPro" id="IPR012693">
    <property type="entry name" value="ABC_transpr_PhnC"/>
</dbReference>
<keyword evidence="5" id="KW-0918">Phosphonate transport</keyword>
<keyword evidence="1" id="KW-0813">Transport</keyword>
<organism evidence="9 10">
    <name type="scientific">Candidatus Enterococcus myersii</name>
    <dbReference type="NCBI Taxonomy" id="2815322"/>
    <lineage>
        <taxon>Bacteria</taxon>
        <taxon>Bacillati</taxon>
        <taxon>Bacillota</taxon>
        <taxon>Bacilli</taxon>
        <taxon>Lactobacillales</taxon>
        <taxon>Enterococcaceae</taxon>
        <taxon>Enterococcus</taxon>
    </lineage>
</organism>
<dbReference type="InterPro" id="IPR027417">
    <property type="entry name" value="P-loop_NTPase"/>
</dbReference>
<evidence type="ECO:0000256" key="5">
    <source>
        <dbReference type="ARBA" id="ARBA00022885"/>
    </source>
</evidence>
<dbReference type="InterPro" id="IPR003593">
    <property type="entry name" value="AAA+_ATPase"/>
</dbReference>
<feature type="domain" description="ABC transporter" evidence="8">
    <location>
        <begin position="2"/>
        <end position="246"/>
    </location>
</feature>
<evidence type="ECO:0000256" key="7">
    <source>
        <dbReference type="ARBA" id="ARBA00023136"/>
    </source>
</evidence>
<dbReference type="GO" id="GO:0005524">
    <property type="term" value="F:ATP binding"/>
    <property type="evidence" value="ECO:0007669"/>
    <property type="project" value="UniProtKB-KW"/>
</dbReference>
<dbReference type="PANTHER" id="PTHR43166:SF6">
    <property type="entry name" value="PHOSPHONATES IMPORT ATP-BINDING PROTEIN PHNC"/>
    <property type="match status" value="1"/>
</dbReference>
<dbReference type="PANTHER" id="PTHR43166">
    <property type="entry name" value="AMINO ACID IMPORT ATP-BINDING PROTEIN"/>
    <property type="match status" value="1"/>
</dbReference>
<protein>
    <submittedName>
        <fullName evidence="9">Phosphonate ABC transporter ATP-binding protein</fullName>
    </submittedName>
</protein>
<keyword evidence="2" id="KW-1003">Cell membrane</keyword>
<evidence type="ECO:0000256" key="4">
    <source>
        <dbReference type="ARBA" id="ARBA00022840"/>
    </source>
</evidence>
<dbReference type="CDD" id="cd03256">
    <property type="entry name" value="ABC_PhnC_transporter"/>
    <property type="match status" value="1"/>
</dbReference>
<dbReference type="SUPFAM" id="SSF52540">
    <property type="entry name" value="P-loop containing nucleoside triphosphate hydrolases"/>
    <property type="match status" value="1"/>
</dbReference>
<dbReference type="RefSeq" id="WP_206903375.1">
    <property type="nucleotide sequence ID" value="NZ_JAFLVT010000008.1"/>
</dbReference>